<evidence type="ECO:0000313" key="4">
    <source>
        <dbReference type="Proteomes" id="UP000236569"/>
    </source>
</evidence>
<dbReference type="AlphaFoldDB" id="A0A2I9CXA5"/>
<reference evidence="4" key="1">
    <citation type="submission" date="2018-01" db="EMBL/GenBank/DDBJ databases">
        <title>Draft Genome Sequence of the Radioresistant Bacterium Deinococcus aerius TR0125, Isolated from the Higher Atmosphere above Japan.</title>
        <authorList>
            <person name="Satoh K."/>
            <person name="Arai H."/>
            <person name="Sanzen T."/>
            <person name="Kawaguchi Y."/>
            <person name="Hayashi H."/>
            <person name="Yokobori S."/>
            <person name="Yamagishi A."/>
            <person name="Oono Y."/>
            <person name="Narumi I."/>
        </authorList>
    </citation>
    <scope>NUCLEOTIDE SEQUENCE [LARGE SCALE GENOMIC DNA]</scope>
    <source>
        <strain evidence="4">TR0125</strain>
    </source>
</reference>
<gene>
    <name evidence="3" type="ORF">DAERI_100067</name>
</gene>
<sequence length="365" mass="39064">MKLLYVITLAEHGGAQAHVRTLLACMREQAELALATSAEGWLTQQARALGVPVYLVPELVQPLSPGKDIRAVHALHQLLRQLKPDLVHLHSSKAGLLGRIAARLAGIPAVFTAHGWAFTEGASANRRRLAIWSERLAAPLATRIISVSGYDTELAGRCRVGHSGQVVTIHNGIPELAGGRTQPDSPSSCRVVMTARFAPPKDQAALIRAVAQVPEIRLTLIGEGELLPAAQALAAELGIQDRVTFLGARSDVPELLCQADVFALISNYEGFPISILEAMRAGLPVIASDVGGVREAVQPGVNGLLVPRADEAALVSALRTLATDEQRRRAMGAASRERFVEEFTDDAMSNAVWGVYLDALLRPPR</sequence>
<dbReference type="GO" id="GO:0016757">
    <property type="term" value="F:glycosyltransferase activity"/>
    <property type="evidence" value="ECO:0007669"/>
    <property type="project" value="InterPro"/>
</dbReference>
<accession>A0A2I9CXA5</accession>
<dbReference type="Pfam" id="PF00534">
    <property type="entry name" value="Glycos_transf_1"/>
    <property type="match status" value="1"/>
</dbReference>
<keyword evidence="3" id="KW-0808">Transferase</keyword>
<dbReference type="RefSeq" id="WP_103130063.1">
    <property type="nucleotide sequence ID" value="NZ_BFAG01000010.1"/>
</dbReference>
<evidence type="ECO:0000259" key="1">
    <source>
        <dbReference type="Pfam" id="PF00534"/>
    </source>
</evidence>
<organism evidence="3 4">
    <name type="scientific">Deinococcus aerius</name>
    <dbReference type="NCBI Taxonomy" id="200253"/>
    <lineage>
        <taxon>Bacteria</taxon>
        <taxon>Thermotogati</taxon>
        <taxon>Deinococcota</taxon>
        <taxon>Deinococci</taxon>
        <taxon>Deinococcales</taxon>
        <taxon>Deinococcaceae</taxon>
        <taxon>Deinococcus</taxon>
    </lineage>
</organism>
<comment type="caution">
    <text evidence="3">The sequence shown here is derived from an EMBL/GenBank/DDBJ whole genome shotgun (WGS) entry which is preliminary data.</text>
</comment>
<dbReference type="Pfam" id="PF13579">
    <property type="entry name" value="Glyco_trans_4_4"/>
    <property type="match status" value="1"/>
</dbReference>
<evidence type="ECO:0000259" key="2">
    <source>
        <dbReference type="Pfam" id="PF13579"/>
    </source>
</evidence>
<protein>
    <submittedName>
        <fullName evidence="3">Glycosyl transferase, group 1 family</fullName>
    </submittedName>
</protein>
<name>A0A2I9CXA5_9DEIO</name>
<dbReference type="SUPFAM" id="SSF53756">
    <property type="entry name" value="UDP-Glycosyltransferase/glycogen phosphorylase"/>
    <property type="match status" value="1"/>
</dbReference>
<dbReference type="PANTHER" id="PTHR12526">
    <property type="entry name" value="GLYCOSYLTRANSFERASE"/>
    <property type="match status" value="1"/>
</dbReference>
<dbReference type="Proteomes" id="UP000236569">
    <property type="component" value="Unassembled WGS sequence"/>
</dbReference>
<dbReference type="PANTHER" id="PTHR12526:SF630">
    <property type="entry name" value="GLYCOSYLTRANSFERASE"/>
    <property type="match status" value="1"/>
</dbReference>
<dbReference type="InterPro" id="IPR001296">
    <property type="entry name" value="Glyco_trans_1"/>
</dbReference>
<keyword evidence="4" id="KW-1185">Reference proteome</keyword>
<feature type="domain" description="Glycosyl transferase family 1" evidence="1">
    <location>
        <begin position="191"/>
        <end position="338"/>
    </location>
</feature>
<dbReference type="OrthoDB" id="9806653at2"/>
<dbReference type="Gene3D" id="3.40.50.2000">
    <property type="entry name" value="Glycogen Phosphorylase B"/>
    <property type="match status" value="2"/>
</dbReference>
<evidence type="ECO:0000313" key="3">
    <source>
        <dbReference type="EMBL" id="GBF06704.1"/>
    </source>
</evidence>
<dbReference type="EMBL" id="BFAG01000010">
    <property type="protein sequence ID" value="GBF06704.1"/>
    <property type="molecule type" value="Genomic_DNA"/>
</dbReference>
<dbReference type="InterPro" id="IPR028098">
    <property type="entry name" value="Glyco_trans_4-like_N"/>
</dbReference>
<proteinExistence type="predicted"/>
<feature type="domain" description="Glycosyltransferase subfamily 4-like N-terminal" evidence="2">
    <location>
        <begin position="13"/>
        <end position="172"/>
    </location>
</feature>
<dbReference type="CDD" id="cd03808">
    <property type="entry name" value="GT4_CapM-like"/>
    <property type="match status" value="1"/>
</dbReference>